<dbReference type="InterPro" id="IPR050834">
    <property type="entry name" value="Glycosyltransf_2"/>
</dbReference>
<dbReference type="CDD" id="cd06420">
    <property type="entry name" value="GT2_Chondriotin_Pol_N"/>
    <property type="match status" value="1"/>
</dbReference>
<dbReference type="EMBL" id="WQLA01000002">
    <property type="protein sequence ID" value="MVN90647.1"/>
    <property type="molecule type" value="Genomic_DNA"/>
</dbReference>
<dbReference type="Pfam" id="PF00535">
    <property type="entry name" value="Glycos_transf_2"/>
    <property type="match status" value="1"/>
</dbReference>
<keyword evidence="1 4" id="KW-0808">Transferase</keyword>
<dbReference type="PANTHER" id="PTHR43685:SF3">
    <property type="entry name" value="SLR2126 PROTEIN"/>
    <property type="match status" value="1"/>
</dbReference>
<keyword evidence="5" id="KW-1185">Reference proteome</keyword>
<dbReference type="InterPro" id="IPR027791">
    <property type="entry name" value="Galactosyl_T_C"/>
</dbReference>
<dbReference type="InterPro" id="IPR029044">
    <property type="entry name" value="Nucleotide-diphossugar_trans"/>
</dbReference>
<dbReference type="SUPFAM" id="SSF53448">
    <property type="entry name" value="Nucleotide-diphospho-sugar transferases"/>
    <property type="match status" value="1"/>
</dbReference>
<comment type="caution">
    <text evidence="4">The sequence shown here is derived from an EMBL/GenBank/DDBJ whole genome shotgun (WGS) entry which is preliminary data.</text>
</comment>
<evidence type="ECO:0000313" key="4">
    <source>
        <dbReference type="EMBL" id="MVN90647.1"/>
    </source>
</evidence>
<evidence type="ECO:0000259" key="2">
    <source>
        <dbReference type="Pfam" id="PF00535"/>
    </source>
</evidence>
<dbReference type="AlphaFoldDB" id="A0A6I4I700"/>
<proteinExistence type="predicted"/>
<feature type="domain" description="Galactosyltransferase C-terminal" evidence="3">
    <location>
        <begin position="170"/>
        <end position="239"/>
    </location>
</feature>
<name>A0A6I4I700_9SPHI</name>
<dbReference type="InterPro" id="IPR001173">
    <property type="entry name" value="Glyco_trans_2-like"/>
</dbReference>
<accession>A0A6I4I700</accession>
<evidence type="ECO:0000256" key="1">
    <source>
        <dbReference type="ARBA" id="ARBA00022679"/>
    </source>
</evidence>
<dbReference type="OrthoDB" id="9801954at2"/>
<dbReference type="Gene3D" id="3.90.550.10">
    <property type="entry name" value="Spore Coat Polysaccharide Biosynthesis Protein SpsA, Chain A"/>
    <property type="match status" value="1"/>
</dbReference>
<feature type="domain" description="Glycosyltransferase 2-like" evidence="2">
    <location>
        <begin position="17"/>
        <end position="139"/>
    </location>
</feature>
<reference evidence="4 5" key="1">
    <citation type="submission" date="2019-12" db="EMBL/GenBank/DDBJ databases">
        <title>Mucilaginibacter sp. HME9299 genome sequencing and assembly.</title>
        <authorList>
            <person name="Kang H."/>
            <person name="Kim H."/>
            <person name="Joh K."/>
        </authorList>
    </citation>
    <scope>NUCLEOTIDE SEQUENCE [LARGE SCALE GENOMIC DNA]</scope>
    <source>
        <strain evidence="4 5">HME9299</strain>
    </source>
</reference>
<dbReference type="Pfam" id="PF02709">
    <property type="entry name" value="Glyco_transf_7C"/>
    <property type="match status" value="1"/>
</dbReference>
<gene>
    <name evidence="4" type="ORF">GO816_05870</name>
</gene>
<sequence>MADSTNTKHNEKLSIGVLISTYNWPEALELVLLSLLRQTRMPNEIMIADDGSREDTRQLIDRYRSLFDIPIHHAWQEDKGFRKCLALNKAVKMGSADYIIEIDGDIIVTPKFVADHERAARKGFFMQGSRAMLNEEKTTEILQSKQINFSSLSPGVYSRFNAIRIPLFSMFYKPNPRSPWNVKGCNLAFWREDYIKVNGYYNNFEGWGWEDYEFAARLINAGILKKRLKMAAISYHIFHRIHDRENFLPNELIYRKTVEEKLTYCPSGYHEV</sequence>
<protein>
    <submittedName>
        <fullName evidence="4">Glycosyltransferase</fullName>
    </submittedName>
</protein>
<evidence type="ECO:0000259" key="3">
    <source>
        <dbReference type="Pfam" id="PF02709"/>
    </source>
</evidence>
<organism evidence="4 5">
    <name type="scientific">Mucilaginibacter aquatilis</name>
    <dbReference type="NCBI Taxonomy" id="1517760"/>
    <lineage>
        <taxon>Bacteria</taxon>
        <taxon>Pseudomonadati</taxon>
        <taxon>Bacteroidota</taxon>
        <taxon>Sphingobacteriia</taxon>
        <taxon>Sphingobacteriales</taxon>
        <taxon>Sphingobacteriaceae</taxon>
        <taxon>Mucilaginibacter</taxon>
    </lineage>
</organism>
<dbReference type="GO" id="GO:0016740">
    <property type="term" value="F:transferase activity"/>
    <property type="evidence" value="ECO:0007669"/>
    <property type="project" value="UniProtKB-KW"/>
</dbReference>
<dbReference type="PANTHER" id="PTHR43685">
    <property type="entry name" value="GLYCOSYLTRANSFERASE"/>
    <property type="match status" value="1"/>
</dbReference>
<dbReference type="Proteomes" id="UP000434850">
    <property type="component" value="Unassembled WGS sequence"/>
</dbReference>
<evidence type="ECO:0000313" key="5">
    <source>
        <dbReference type="Proteomes" id="UP000434850"/>
    </source>
</evidence>
<dbReference type="RefSeq" id="WP_157540422.1">
    <property type="nucleotide sequence ID" value="NZ_WQLA01000002.1"/>
</dbReference>